<dbReference type="GO" id="GO:0016726">
    <property type="term" value="F:oxidoreductase activity, acting on CH or CH2 groups, NAD or NADP as acceptor"/>
    <property type="evidence" value="ECO:0007669"/>
    <property type="project" value="UniProtKB-UniRule"/>
</dbReference>
<comment type="catalytic activity">
    <reaction evidence="11 13">
        <text>(S)-2,3,4,5-tetrahydrodipicolinate + NADP(+) + H2O = (2S,4S)-4-hydroxy-2,3,4,5-tetrahydrodipicolinate + NADPH + H(+)</text>
        <dbReference type="Rhea" id="RHEA:35331"/>
        <dbReference type="ChEBI" id="CHEBI:15377"/>
        <dbReference type="ChEBI" id="CHEBI:15378"/>
        <dbReference type="ChEBI" id="CHEBI:16845"/>
        <dbReference type="ChEBI" id="CHEBI:57783"/>
        <dbReference type="ChEBI" id="CHEBI:58349"/>
        <dbReference type="ChEBI" id="CHEBI:67139"/>
        <dbReference type="EC" id="1.17.1.8"/>
    </reaction>
</comment>
<feature type="binding site" evidence="13">
    <location>
        <position position="160"/>
    </location>
    <ligand>
        <name>(S)-2,3,4,5-tetrahydrodipicolinate</name>
        <dbReference type="ChEBI" id="CHEBI:16845"/>
    </ligand>
</feature>
<feature type="binding site" evidence="13">
    <location>
        <begin position="127"/>
        <end position="130"/>
    </location>
    <ligand>
        <name>NAD(+)</name>
        <dbReference type="ChEBI" id="CHEBI:57540"/>
    </ligand>
</feature>
<dbReference type="PANTHER" id="PTHR20836:SF0">
    <property type="entry name" value="4-HYDROXY-TETRAHYDRODIPICOLINATE REDUCTASE 1, CHLOROPLASTIC-RELATED"/>
    <property type="match status" value="1"/>
</dbReference>
<evidence type="ECO:0000256" key="3">
    <source>
        <dbReference type="ARBA" id="ARBA00022605"/>
    </source>
</evidence>
<evidence type="ECO:0000256" key="9">
    <source>
        <dbReference type="ARBA" id="ARBA00037922"/>
    </source>
</evidence>
<feature type="active site" description="Proton donor" evidence="13">
    <location>
        <position position="163"/>
    </location>
</feature>
<evidence type="ECO:0000256" key="8">
    <source>
        <dbReference type="ARBA" id="ARBA00023154"/>
    </source>
</evidence>
<reference evidence="16 17" key="1">
    <citation type="journal article" date="2010" name="Stand. Genomic Sci.">
        <title>Complete genome sequence of Methanothermus fervidus type strain (V24S).</title>
        <authorList>
            <person name="Anderson I."/>
            <person name="Djao O.D."/>
            <person name="Misra M."/>
            <person name="Chertkov O."/>
            <person name="Nolan M."/>
            <person name="Lucas S."/>
            <person name="Lapidus A."/>
            <person name="Del Rio T.G."/>
            <person name="Tice H."/>
            <person name="Cheng J.F."/>
            <person name="Tapia R."/>
            <person name="Han C."/>
            <person name="Goodwin L."/>
            <person name="Pitluck S."/>
            <person name="Liolios K."/>
            <person name="Ivanova N."/>
            <person name="Mavromatis K."/>
            <person name="Mikhailova N."/>
            <person name="Pati A."/>
            <person name="Brambilla E."/>
            <person name="Chen A."/>
            <person name="Palaniappan K."/>
            <person name="Land M."/>
            <person name="Hauser L."/>
            <person name="Chang Y.J."/>
            <person name="Jeffries C.D."/>
            <person name="Sikorski J."/>
            <person name="Spring S."/>
            <person name="Rohde M."/>
            <person name="Eichinger K."/>
            <person name="Huber H."/>
            <person name="Wirth R."/>
            <person name="Goker M."/>
            <person name="Detter J.C."/>
            <person name="Woyke T."/>
            <person name="Bristow J."/>
            <person name="Eisen J.A."/>
            <person name="Markowitz V."/>
            <person name="Hugenholtz P."/>
            <person name="Klenk H.P."/>
            <person name="Kyrpides N.C."/>
        </authorList>
    </citation>
    <scope>NUCLEOTIDE SEQUENCE [LARGE SCALE GENOMIC DNA]</scope>
    <source>
        <strain evidence="17">ATCC 43054 / DSM 2088 / JCM 10308 / V24 S</strain>
    </source>
</reference>
<keyword evidence="7 13" id="KW-0520">NAD</keyword>
<dbReference type="GO" id="GO:0019877">
    <property type="term" value="P:diaminopimelate biosynthetic process"/>
    <property type="evidence" value="ECO:0007669"/>
    <property type="project" value="UniProtKB-UniRule"/>
</dbReference>
<keyword evidence="4 13" id="KW-0521">NADP</keyword>
<dbReference type="Pfam" id="PF01113">
    <property type="entry name" value="DapB_N"/>
    <property type="match status" value="1"/>
</dbReference>
<dbReference type="InterPro" id="IPR000846">
    <property type="entry name" value="DapB_N"/>
</dbReference>
<evidence type="ECO:0000313" key="17">
    <source>
        <dbReference type="Proteomes" id="UP000002315"/>
    </source>
</evidence>
<evidence type="ECO:0000256" key="12">
    <source>
        <dbReference type="ARBA" id="ARBA00049396"/>
    </source>
</evidence>
<evidence type="ECO:0000256" key="7">
    <source>
        <dbReference type="ARBA" id="ARBA00023027"/>
    </source>
</evidence>
<comment type="similarity">
    <text evidence="1 13">Belongs to the DapB family.</text>
</comment>
<dbReference type="InterPro" id="IPR036291">
    <property type="entry name" value="NAD(P)-bd_dom_sf"/>
</dbReference>
<comment type="caution">
    <text evidence="13">Was originally thought to be a dihydrodipicolinate reductase (DHDPR), catalyzing the conversion of dihydrodipicolinate to tetrahydrodipicolinate. However, it was shown in E.coli that the substrate of the enzymatic reaction is not dihydrodipicolinate (DHDP) but in fact (2S,4S)-4-hydroxy-2,3,4,5-tetrahydrodipicolinic acid (HTPA), the product released by the DapA-catalyzed reaction.</text>
</comment>
<evidence type="ECO:0000259" key="15">
    <source>
        <dbReference type="Pfam" id="PF05173"/>
    </source>
</evidence>
<comment type="caution">
    <text evidence="13">Lacks conserved residue(s) required for the propagation of feature annotation.</text>
</comment>
<feature type="binding site" evidence="13">
    <location>
        <begin position="169"/>
        <end position="170"/>
    </location>
    <ligand>
        <name>(S)-2,3,4,5-tetrahydrodipicolinate</name>
        <dbReference type="ChEBI" id="CHEBI:16845"/>
    </ligand>
</feature>
<dbReference type="PANTHER" id="PTHR20836">
    <property type="entry name" value="DIHYDRODIPICOLINATE REDUCTASE"/>
    <property type="match status" value="1"/>
</dbReference>
<protein>
    <recommendedName>
        <fullName evidence="10 13">4-hydroxy-tetrahydrodipicolinate reductase</fullName>
        <shortName evidence="13">HTPA reductase</shortName>
        <ecNumber evidence="10 13">1.17.1.8</ecNumber>
    </recommendedName>
</protein>
<comment type="subcellular location">
    <subcellularLocation>
        <location evidence="13">Cytoplasm</location>
    </subcellularLocation>
</comment>
<comment type="catalytic activity">
    <reaction evidence="12 13">
        <text>(S)-2,3,4,5-tetrahydrodipicolinate + NAD(+) + H2O = (2S,4S)-4-hydroxy-2,3,4,5-tetrahydrodipicolinate + NADH + H(+)</text>
        <dbReference type="Rhea" id="RHEA:35323"/>
        <dbReference type="ChEBI" id="CHEBI:15377"/>
        <dbReference type="ChEBI" id="CHEBI:15378"/>
        <dbReference type="ChEBI" id="CHEBI:16845"/>
        <dbReference type="ChEBI" id="CHEBI:57540"/>
        <dbReference type="ChEBI" id="CHEBI:57945"/>
        <dbReference type="ChEBI" id="CHEBI:67139"/>
        <dbReference type="EC" id="1.17.1.8"/>
    </reaction>
</comment>
<dbReference type="PIRSF" id="PIRSF000161">
    <property type="entry name" value="DHPR"/>
    <property type="match status" value="1"/>
</dbReference>
<accession>E3GYU2</accession>
<feature type="binding site" evidence="13">
    <location>
        <position position="33"/>
    </location>
    <ligand>
        <name>NAD(+)</name>
        <dbReference type="ChEBI" id="CHEBI:57540"/>
    </ligand>
</feature>
<evidence type="ECO:0000256" key="13">
    <source>
        <dbReference type="HAMAP-Rule" id="MF_00102"/>
    </source>
</evidence>
<dbReference type="CDD" id="cd02274">
    <property type="entry name" value="DHDPR_N"/>
    <property type="match status" value="1"/>
</dbReference>
<dbReference type="GO" id="GO:0051287">
    <property type="term" value="F:NAD binding"/>
    <property type="evidence" value="ECO:0007669"/>
    <property type="project" value="UniProtKB-UniRule"/>
</dbReference>
<dbReference type="STRING" id="523846.Mfer_0675"/>
<dbReference type="Pfam" id="PF05173">
    <property type="entry name" value="DapB_C"/>
    <property type="match status" value="1"/>
</dbReference>
<keyword evidence="3 13" id="KW-0028">Amino-acid biosynthesis</keyword>
<dbReference type="GO" id="GO:0008839">
    <property type="term" value="F:4-hydroxy-tetrahydrodipicolinate reductase"/>
    <property type="evidence" value="ECO:0007669"/>
    <property type="project" value="UniProtKB-UniRule"/>
</dbReference>
<dbReference type="SUPFAM" id="SSF55347">
    <property type="entry name" value="Glyceraldehyde-3-phosphate dehydrogenase-like, C-terminal domain"/>
    <property type="match status" value="1"/>
</dbReference>
<evidence type="ECO:0000256" key="10">
    <source>
        <dbReference type="ARBA" id="ARBA00038983"/>
    </source>
</evidence>
<proteinExistence type="inferred from homology"/>
<keyword evidence="2 13" id="KW-0963">Cytoplasm</keyword>
<evidence type="ECO:0000256" key="2">
    <source>
        <dbReference type="ARBA" id="ARBA00022490"/>
    </source>
</evidence>
<dbReference type="FunFam" id="3.30.360.10:FF:000004">
    <property type="entry name" value="4-hydroxy-tetrahydrodipicolinate reductase"/>
    <property type="match status" value="1"/>
</dbReference>
<keyword evidence="5 13" id="KW-0220">Diaminopimelate biosynthesis</keyword>
<keyword evidence="8 13" id="KW-0457">Lysine biosynthesis</keyword>
<evidence type="ECO:0000256" key="6">
    <source>
        <dbReference type="ARBA" id="ARBA00023002"/>
    </source>
</evidence>
<keyword evidence="17" id="KW-1185">Reference proteome</keyword>
<sequence>MKIVVCGACGRMGSLIIKNVVKEKDMELVGAIEAPNTELEGKDIGETIGIGHVGVKIRGANFLKEVLKDKDPDVLVDFTTPNAAVENIKTASKMGVNLVVGTTGFNEEQMKIIEDCVEKNNIKAVISPNMAVGVNVFFKIIEDLASLLEDYDVEIIEAHHRHKVDAPSGTAMKALEIICDKRGKSKDVAVYGRKGIVGERSDEEIGVHAIRGGDVVGDHTVMFLGNGERLEIIHRAHSRQAFVNGVLRAIRYIKHAKPGKISDMKDVLGLR</sequence>
<dbReference type="KEGG" id="mfv:Mfer_0675"/>
<evidence type="ECO:0000259" key="14">
    <source>
        <dbReference type="Pfam" id="PF01113"/>
    </source>
</evidence>
<dbReference type="InterPro" id="IPR022663">
    <property type="entry name" value="DapB_C"/>
</dbReference>
<evidence type="ECO:0000256" key="11">
    <source>
        <dbReference type="ARBA" id="ARBA00049080"/>
    </source>
</evidence>
<dbReference type="GO" id="GO:0050661">
    <property type="term" value="F:NADP binding"/>
    <property type="evidence" value="ECO:0007669"/>
    <property type="project" value="UniProtKB-UniRule"/>
</dbReference>
<comment type="function">
    <text evidence="13">Catalyzes the conversion of 4-hydroxy-tetrahydrodipicolinate (HTPA) to tetrahydrodipicolinate.</text>
</comment>
<dbReference type="HOGENOM" id="CLU_047479_2_1_2"/>
<dbReference type="AlphaFoldDB" id="E3GYU2"/>
<evidence type="ECO:0000256" key="5">
    <source>
        <dbReference type="ARBA" id="ARBA00022915"/>
    </source>
</evidence>
<dbReference type="UniPathway" id="UPA00034">
    <property type="reaction ID" value="UER00018"/>
</dbReference>
<feature type="binding site" evidence="13">
    <location>
        <begin position="7"/>
        <end position="12"/>
    </location>
    <ligand>
        <name>NAD(+)</name>
        <dbReference type="ChEBI" id="CHEBI:57540"/>
    </ligand>
</feature>
<feature type="active site" description="Proton donor/acceptor" evidence="13">
    <location>
        <position position="159"/>
    </location>
</feature>
<dbReference type="GO" id="GO:0005737">
    <property type="term" value="C:cytoplasm"/>
    <property type="evidence" value="ECO:0007669"/>
    <property type="project" value="UniProtKB-SubCell"/>
</dbReference>
<feature type="binding site" evidence="13">
    <location>
        <begin position="101"/>
        <end position="103"/>
    </location>
    <ligand>
        <name>NAD(+)</name>
        <dbReference type="ChEBI" id="CHEBI:57540"/>
    </ligand>
</feature>
<dbReference type="Gene3D" id="3.30.360.10">
    <property type="entry name" value="Dihydrodipicolinate Reductase, domain 2"/>
    <property type="match status" value="1"/>
</dbReference>
<keyword evidence="6 13" id="KW-0560">Oxidoreductase</keyword>
<dbReference type="Gene3D" id="3.40.50.720">
    <property type="entry name" value="NAD(P)-binding Rossmann-like Domain"/>
    <property type="match status" value="1"/>
</dbReference>
<dbReference type="NCBIfam" id="TIGR00036">
    <property type="entry name" value="dapB"/>
    <property type="match status" value="1"/>
</dbReference>
<comment type="subunit">
    <text evidence="13">Homotetramer.</text>
</comment>
<feature type="domain" description="Dihydrodipicolinate reductase C-terminal" evidence="15">
    <location>
        <begin position="133"/>
        <end position="268"/>
    </location>
</feature>
<dbReference type="EC" id="1.17.1.8" evidence="10 13"/>
<dbReference type="HAMAP" id="MF_00102">
    <property type="entry name" value="DapB"/>
    <property type="match status" value="1"/>
</dbReference>
<evidence type="ECO:0000256" key="1">
    <source>
        <dbReference type="ARBA" id="ARBA00006642"/>
    </source>
</evidence>
<evidence type="ECO:0000313" key="16">
    <source>
        <dbReference type="EMBL" id="ADP77474.1"/>
    </source>
</evidence>
<gene>
    <name evidence="13" type="primary">dapB</name>
    <name evidence="16" type="ordered locus">Mfer_0675</name>
</gene>
<dbReference type="GO" id="GO:0009089">
    <property type="term" value="P:lysine biosynthetic process via diaminopimelate"/>
    <property type="evidence" value="ECO:0007669"/>
    <property type="project" value="UniProtKB-UniRule"/>
</dbReference>
<dbReference type="EMBL" id="CP002278">
    <property type="protein sequence ID" value="ADP77474.1"/>
    <property type="molecule type" value="Genomic_DNA"/>
</dbReference>
<dbReference type="InterPro" id="IPR023940">
    <property type="entry name" value="DHDPR_bac"/>
</dbReference>
<dbReference type="InterPro" id="IPR022664">
    <property type="entry name" value="DapB_N_CS"/>
</dbReference>
<dbReference type="SUPFAM" id="SSF51735">
    <property type="entry name" value="NAD(P)-binding Rossmann-fold domains"/>
    <property type="match status" value="1"/>
</dbReference>
<feature type="domain" description="Dihydrodipicolinate reductase N-terminal" evidence="14">
    <location>
        <begin position="1"/>
        <end position="130"/>
    </location>
</feature>
<dbReference type="PROSITE" id="PS01298">
    <property type="entry name" value="DAPB"/>
    <property type="match status" value="1"/>
</dbReference>
<comment type="pathway">
    <text evidence="9 13">Amino-acid biosynthesis; L-lysine biosynthesis via DAP pathway; (S)-tetrahydrodipicolinate from L-aspartate: step 4/4.</text>
</comment>
<name>E3GYU2_METFV</name>
<organism evidence="16 17">
    <name type="scientific">Methanothermus fervidus (strain ATCC 43054 / DSM 2088 / JCM 10308 / V24 S)</name>
    <dbReference type="NCBI Taxonomy" id="523846"/>
    <lineage>
        <taxon>Archaea</taxon>
        <taxon>Methanobacteriati</taxon>
        <taxon>Methanobacteriota</taxon>
        <taxon>Methanomada group</taxon>
        <taxon>Methanobacteria</taxon>
        <taxon>Methanobacteriales</taxon>
        <taxon>Methanothermaceae</taxon>
        <taxon>Methanothermus</taxon>
    </lineage>
</organism>
<evidence type="ECO:0000256" key="4">
    <source>
        <dbReference type="ARBA" id="ARBA00022857"/>
    </source>
</evidence>
<dbReference type="Proteomes" id="UP000002315">
    <property type="component" value="Chromosome"/>
</dbReference>